<evidence type="ECO:0000256" key="4">
    <source>
        <dbReference type="ARBA" id="ARBA00022695"/>
    </source>
</evidence>
<evidence type="ECO:0000313" key="10">
    <source>
        <dbReference type="RefSeq" id="XP_036356066.1"/>
    </source>
</evidence>
<dbReference type="AlphaFoldDB" id="A0A7E6EKC8"/>
<dbReference type="EC" id="2.7.7.7" evidence="2"/>
<dbReference type="Proteomes" id="UP000515154">
    <property type="component" value="Unplaced"/>
</dbReference>
<dbReference type="PRINTS" id="PR00106">
    <property type="entry name" value="DNAPOLB"/>
</dbReference>
<dbReference type="InterPro" id="IPR050240">
    <property type="entry name" value="DNA_pol_type-B"/>
</dbReference>
<evidence type="ECO:0000313" key="9">
    <source>
        <dbReference type="Proteomes" id="UP000515154"/>
    </source>
</evidence>
<dbReference type="GO" id="GO:0008296">
    <property type="term" value="F:3'-5'-DNA exonuclease activity"/>
    <property type="evidence" value="ECO:0007669"/>
    <property type="project" value="TreeGrafter"/>
</dbReference>
<comment type="catalytic activity">
    <reaction evidence="7">
        <text>DNA(n) + a 2'-deoxyribonucleoside 5'-triphosphate = DNA(n+1) + diphosphate</text>
        <dbReference type="Rhea" id="RHEA:22508"/>
        <dbReference type="Rhea" id="RHEA-COMP:17339"/>
        <dbReference type="Rhea" id="RHEA-COMP:17340"/>
        <dbReference type="ChEBI" id="CHEBI:33019"/>
        <dbReference type="ChEBI" id="CHEBI:61560"/>
        <dbReference type="ChEBI" id="CHEBI:173112"/>
        <dbReference type="EC" id="2.7.7.7"/>
    </reaction>
</comment>
<dbReference type="PANTHER" id="PTHR10322">
    <property type="entry name" value="DNA POLYMERASE CATALYTIC SUBUNIT"/>
    <property type="match status" value="1"/>
</dbReference>
<keyword evidence="9" id="KW-1185">Reference proteome</keyword>
<dbReference type="InterPro" id="IPR006134">
    <property type="entry name" value="DNA-dir_DNA_pol_B_multi_dom"/>
</dbReference>
<comment type="similarity">
    <text evidence="1">Belongs to the DNA polymerase type-B family.</text>
</comment>
<dbReference type="GO" id="GO:0045004">
    <property type="term" value="P:DNA replication proofreading"/>
    <property type="evidence" value="ECO:0007669"/>
    <property type="project" value="TreeGrafter"/>
</dbReference>
<protein>
    <recommendedName>
        <fullName evidence="2">DNA-directed DNA polymerase</fullName>
        <ecNumber evidence="2">2.7.7.7</ecNumber>
    </recommendedName>
</protein>
<organism evidence="9 10">
    <name type="scientific">Octopus sinensis</name>
    <name type="common">East Asian common octopus</name>
    <dbReference type="NCBI Taxonomy" id="2607531"/>
    <lineage>
        <taxon>Eukaryota</taxon>
        <taxon>Metazoa</taxon>
        <taxon>Spiralia</taxon>
        <taxon>Lophotrochozoa</taxon>
        <taxon>Mollusca</taxon>
        <taxon>Cephalopoda</taxon>
        <taxon>Coleoidea</taxon>
        <taxon>Octopodiformes</taxon>
        <taxon>Octopoda</taxon>
        <taxon>Incirrata</taxon>
        <taxon>Octopodidae</taxon>
        <taxon>Octopus</taxon>
    </lineage>
</organism>
<keyword evidence="3" id="KW-0808">Transferase</keyword>
<dbReference type="PANTHER" id="PTHR10322:SF23">
    <property type="entry name" value="DNA POLYMERASE DELTA CATALYTIC SUBUNIT"/>
    <property type="match status" value="1"/>
</dbReference>
<evidence type="ECO:0000256" key="6">
    <source>
        <dbReference type="ARBA" id="ARBA00023125"/>
    </source>
</evidence>
<dbReference type="InterPro" id="IPR006172">
    <property type="entry name" value="DNA-dir_DNA_pol_B"/>
</dbReference>
<dbReference type="GO" id="GO:0000166">
    <property type="term" value="F:nucleotide binding"/>
    <property type="evidence" value="ECO:0007669"/>
    <property type="project" value="InterPro"/>
</dbReference>
<dbReference type="InterPro" id="IPR023211">
    <property type="entry name" value="DNA_pol_palm_dom_sf"/>
</dbReference>
<evidence type="ECO:0000256" key="7">
    <source>
        <dbReference type="ARBA" id="ARBA00049244"/>
    </source>
</evidence>
<evidence type="ECO:0000256" key="3">
    <source>
        <dbReference type="ARBA" id="ARBA00022679"/>
    </source>
</evidence>
<feature type="domain" description="DNA-directed DNA polymerase family B multifunctional" evidence="8">
    <location>
        <begin position="34"/>
        <end position="159"/>
    </location>
</feature>
<gene>
    <name evidence="10" type="primary">LOC118760856</name>
</gene>
<proteinExistence type="inferred from homology"/>
<sequence>MARVTGIPISYISKRGQQIKVVSQLLRKVFFGAKLELKSETDPVRRQILDGRQLALKLSANSVYGFTGAQNGRLPCLEISQSVTSYGREMIEMTKNEIELKYNIRNGYEFDTKVIYGDTDSVMCRFGFQDVQRTMEMGFEAAKYVSSRFPPPINLEFEKKCIEKLAIEDATQSYIQSVVLKKALESMIVEHRHGIRITDEEINSASSLLIEASHSYEDNM</sequence>
<dbReference type="KEGG" id="osn:118760856"/>
<dbReference type="GO" id="GO:0006297">
    <property type="term" value="P:nucleotide-excision repair, DNA gap filling"/>
    <property type="evidence" value="ECO:0007669"/>
    <property type="project" value="TreeGrafter"/>
</dbReference>
<keyword evidence="4" id="KW-0548">Nucleotidyltransferase</keyword>
<dbReference type="Gene3D" id="1.10.287.690">
    <property type="entry name" value="Helix hairpin bin"/>
    <property type="match status" value="1"/>
</dbReference>
<evidence type="ECO:0000256" key="2">
    <source>
        <dbReference type="ARBA" id="ARBA00012417"/>
    </source>
</evidence>
<dbReference type="RefSeq" id="XP_036356066.1">
    <property type="nucleotide sequence ID" value="XM_036500173.1"/>
</dbReference>
<dbReference type="GO" id="GO:0003887">
    <property type="term" value="F:DNA-directed DNA polymerase activity"/>
    <property type="evidence" value="ECO:0007669"/>
    <property type="project" value="UniProtKB-KW"/>
</dbReference>
<name>A0A7E6EKC8_9MOLL</name>
<dbReference type="Pfam" id="PF00136">
    <property type="entry name" value="DNA_pol_B"/>
    <property type="match status" value="1"/>
</dbReference>
<accession>A0A7E6EKC8</accession>
<dbReference type="Gene3D" id="3.90.1600.10">
    <property type="entry name" value="Palm domain of DNA polymerase"/>
    <property type="match status" value="1"/>
</dbReference>
<dbReference type="GO" id="GO:0006287">
    <property type="term" value="P:base-excision repair, gap-filling"/>
    <property type="evidence" value="ECO:0007669"/>
    <property type="project" value="TreeGrafter"/>
</dbReference>
<dbReference type="GO" id="GO:0043625">
    <property type="term" value="C:delta DNA polymerase complex"/>
    <property type="evidence" value="ECO:0007669"/>
    <property type="project" value="TreeGrafter"/>
</dbReference>
<dbReference type="GO" id="GO:0003677">
    <property type="term" value="F:DNA binding"/>
    <property type="evidence" value="ECO:0007669"/>
    <property type="project" value="UniProtKB-KW"/>
</dbReference>
<dbReference type="InterPro" id="IPR017964">
    <property type="entry name" value="DNA-dir_DNA_pol_B_CS"/>
</dbReference>
<evidence type="ECO:0000259" key="8">
    <source>
        <dbReference type="Pfam" id="PF00136"/>
    </source>
</evidence>
<keyword evidence="6" id="KW-0238">DNA-binding</keyword>
<dbReference type="PROSITE" id="PS00116">
    <property type="entry name" value="DNA_POLYMERASE_B"/>
    <property type="match status" value="1"/>
</dbReference>
<keyword evidence="5" id="KW-0239">DNA-directed DNA polymerase</keyword>
<evidence type="ECO:0000256" key="5">
    <source>
        <dbReference type="ARBA" id="ARBA00022932"/>
    </source>
</evidence>
<reference evidence="10" key="1">
    <citation type="submission" date="2025-08" db="UniProtKB">
        <authorList>
            <consortium name="RefSeq"/>
        </authorList>
    </citation>
    <scope>IDENTIFICATION</scope>
</reference>
<dbReference type="SUPFAM" id="SSF56672">
    <property type="entry name" value="DNA/RNA polymerases"/>
    <property type="match status" value="1"/>
</dbReference>
<evidence type="ECO:0000256" key="1">
    <source>
        <dbReference type="ARBA" id="ARBA00005755"/>
    </source>
</evidence>
<dbReference type="InterPro" id="IPR043502">
    <property type="entry name" value="DNA/RNA_pol_sf"/>
</dbReference>